<protein>
    <submittedName>
        <fullName evidence="1">Uncharacterized protein</fullName>
    </submittedName>
</protein>
<name>A0AAW0WF46_CHEQU</name>
<reference evidence="1 2" key="1">
    <citation type="journal article" date="2024" name="BMC Genomics">
        <title>Genome assembly of redclaw crayfish (Cherax quadricarinatus) provides insights into its immune adaptation and hypoxia tolerance.</title>
        <authorList>
            <person name="Liu Z."/>
            <person name="Zheng J."/>
            <person name="Li H."/>
            <person name="Fang K."/>
            <person name="Wang S."/>
            <person name="He J."/>
            <person name="Zhou D."/>
            <person name="Weng S."/>
            <person name="Chi M."/>
            <person name="Gu Z."/>
            <person name="He J."/>
            <person name="Li F."/>
            <person name="Wang M."/>
        </authorList>
    </citation>
    <scope>NUCLEOTIDE SEQUENCE [LARGE SCALE GENOMIC DNA]</scope>
    <source>
        <strain evidence="1">ZL_2023a</strain>
    </source>
</reference>
<comment type="caution">
    <text evidence="1">The sequence shown here is derived from an EMBL/GenBank/DDBJ whole genome shotgun (WGS) entry which is preliminary data.</text>
</comment>
<sequence>MVKNTVTPAKLYNWARDGKPVRRKCNNYIHEEVLKPQGSCSAWGNRFDPRESNSNSLNPETFISIKESPLMTKGNHMQNTITITVYIHNNKTSKYDENIILIILNGNNSQTNKINQ</sequence>
<organism evidence="1 2">
    <name type="scientific">Cherax quadricarinatus</name>
    <name type="common">Australian red claw crayfish</name>
    <dbReference type="NCBI Taxonomy" id="27406"/>
    <lineage>
        <taxon>Eukaryota</taxon>
        <taxon>Metazoa</taxon>
        <taxon>Ecdysozoa</taxon>
        <taxon>Arthropoda</taxon>
        <taxon>Crustacea</taxon>
        <taxon>Multicrustacea</taxon>
        <taxon>Malacostraca</taxon>
        <taxon>Eumalacostraca</taxon>
        <taxon>Eucarida</taxon>
        <taxon>Decapoda</taxon>
        <taxon>Pleocyemata</taxon>
        <taxon>Astacidea</taxon>
        <taxon>Parastacoidea</taxon>
        <taxon>Parastacidae</taxon>
        <taxon>Cherax</taxon>
    </lineage>
</organism>
<dbReference type="Proteomes" id="UP001445076">
    <property type="component" value="Unassembled WGS sequence"/>
</dbReference>
<keyword evidence="2" id="KW-1185">Reference proteome</keyword>
<dbReference type="AlphaFoldDB" id="A0AAW0WF46"/>
<proteinExistence type="predicted"/>
<accession>A0AAW0WF46</accession>
<evidence type="ECO:0000313" key="1">
    <source>
        <dbReference type="EMBL" id="KAK8725875.1"/>
    </source>
</evidence>
<dbReference type="EMBL" id="JARKIK010000081">
    <property type="protein sequence ID" value="KAK8725875.1"/>
    <property type="molecule type" value="Genomic_DNA"/>
</dbReference>
<evidence type="ECO:0000313" key="2">
    <source>
        <dbReference type="Proteomes" id="UP001445076"/>
    </source>
</evidence>
<gene>
    <name evidence="1" type="ORF">OTU49_010531</name>
</gene>